<evidence type="ECO:0000313" key="2">
    <source>
        <dbReference type="EMBL" id="CAI5449837.1"/>
    </source>
</evidence>
<dbReference type="Proteomes" id="UP001152747">
    <property type="component" value="Unassembled WGS sequence"/>
</dbReference>
<dbReference type="GO" id="GO:0005783">
    <property type="term" value="C:endoplasmic reticulum"/>
    <property type="evidence" value="ECO:0007669"/>
    <property type="project" value="TreeGrafter"/>
</dbReference>
<sequence length="143" mass="16985">MLLLREFMSWTDFTIFELWVYFSTLLITTILLVLKLYKIFQISCLAVFMPLFCGFILNLYFLFIVFVRCWLEYKAFKGPFSKFIVNGMRLCLLLSFTSMIYRKVEGSIETNMPEFNTDYVFVFLPVWVTMCTLSVQVCRSTSH</sequence>
<proteinExistence type="predicted"/>
<name>A0A9P1IRF6_9PELO</name>
<reference evidence="2" key="1">
    <citation type="submission" date="2022-11" db="EMBL/GenBank/DDBJ databases">
        <authorList>
            <person name="Kikuchi T."/>
        </authorList>
    </citation>
    <scope>NUCLEOTIDE SEQUENCE</scope>
    <source>
        <strain evidence="2">PS1010</strain>
    </source>
</reference>
<dbReference type="PANTHER" id="PTHR13568:SF9">
    <property type="entry name" value="TRANSMEMBRANE PROTEIN 203"/>
    <property type="match status" value="1"/>
</dbReference>
<keyword evidence="3" id="KW-1185">Reference proteome</keyword>
<protein>
    <submittedName>
        <fullName evidence="2">Uncharacterized protein</fullName>
    </submittedName>
</protein>
<accession>A0A9P1IRF6</accession>
<dbReference type="AlphaFoldDB" id="A0A9P1IRF6"/>
<keyword evidence="1" id="KW-0472">Membrane</keyword>
<feature type="transmembrane region" description="Helical" evidence="1">
    <location>
        <begin position="40"/>
        <end position="71"/>
    </location>
</feature>
<dbReference type="InterPro" id="IPR019396">
    <property type="entry name" value="TM_Fragile-X-F-assoc"/>
</dbReference>
<feature type="transmembrane region" description="Helical" evidence="1">
    <location>
        <begin position="12"/>
        <end position="34"/>
    </location>
</feature>
<evidence type="ECO:0000256" key="1">
    <source>
        <dbReference type="SAM" id="Phobius"/>
    </source>
</evidence>
<dbReference type="PANTHER" id="PTHR13568">
    <property type="entry name" value="FAM11A, B PROTEIN"/>
    <property type="match status" value="1"/>
</dbReference>
<dbReference type="OrthoDB" id="6234541at2759"/>
<keyword evidence="1" id="KW-0812">Transmembrane</keyword>
<comment type="caution">
    <text evidence="2">The sequence shown here is derived from an EMBL/GenBank/DDBJ whole genome shotgun (WGS) entry which is preliminary data.</text>
</comment>
<gene>
    <name evidence="2" type="ORF">CAMP_LOCUS12474</name>
</gene>
<keyword evidence="1" id="KW-1133">Transmembrane helix</keyword>
<dbReference type="GO" id="GO:0006874">
    <property type="term" value="P:intracellular calcium ion homeostasis"/>
    <property type="evidence" value="ECO:0007669"/>
    <property type="project" value="TreeGrafter"/>
</dbReference>
<organism evidence="2 3">
    <name type="scientific">Caenorhabditis angaria</name>
    <dbReference type="NCBI Taxonomy" id="860376"/>
    <lineage>
        <taxon>Eukaryota</taxon>
        <taxon>Metazoa</taxon>
        <taxon>Ecdysozoa</taxon>
        <taxon>Nematoda</taxon>
        <taxon>Chromadorea</taxon>
        <taxon>Rhabditida</taxon>
        <taxon>Rhabditina</taxon>
        <taxon>Rhabditomorpha</taxon>
        <taxon>Rhabditoidea</taxon>
        <taxon>Rhabditidae</taxon>
        <taxon>Peloderinae</taxon>
        <taxon>Caenorhabditis</taxon>
    </lineage>
</organism>
<evidence type="ECO:0000313" key="3">
    <source>
        <dbReference type="Proteomes" id="UP001152747"/>
    </source>
</evidence>
<feature type="transmembrane region" description="Helical" evidence="1">
    <location>
        <begin position="121"/>
        <end position="138"/>
    </location>
</feature>
<dbReference type="EMBL" id="CANHGI010000004">
    <property type="protein sequence ID" value="CAI5449837.1"/>
    <property type="molecule type" value="Genomic_DNA"/>
</dbReference>